<feature type="compositionally biased region" description="Basic and acidic residues" evidence="1">
    <location>
        <begin position="123"/>
        <end position="135"/>
    </location>
</feature>
<evidence type="ECO:0000256" key="1">
    <source>
        <dbReference type="SAM" id="MobiDB-lite"/>
    </source>
</evidence>
<evidence type="ECO:0000256" key="2">
    <source>
        <dbReference type="SAM" id="SignalP"/>
    </source>
</evidence>
<dbReference type="EMBL" id="JAXBLV010000178">
    <property type="protein sequence ID" value="MDY3560349.1"/>
    <property type="molecule type" value="Genomic_DNA"/>
</dbReference>
<protein>
    <submittedName>
        <fullName evidence="3">Uncharacterized protein</fullName>
    </submittedName>
</protein>
<keyword evidence="4" id="KW-1185">Reference proteome</keyword>
<organism evidence="3 4">
    <name type="scientific">Gemmata algarum</name>
    <dbReference type="NCBI Taxonomy" id="2975278"/>
    <lineage>
        <taxon>Bacteria</taxon>
        <taxon>Pseudomonadati</taxon>
        <taxon>Planctomycetota</taxon>
        <taxon>Planctomycetia</taxon>
        <taxon>Gemmatales</taxon>
        <taxon>Gemmataceae</taxon>
        <taxon>Gemmata</taxon>
    </lineage>
</organism>
<feature type="signal peptide" evidence="2">
    <location>
        <begin position="1"/>
        <end position="24"/>
    </location>
</feature>
<evidence type="ECO:0000313" key="3">
    <source>
        <dbReference type="EMBL" id="MDY3560349.1"/>
    </source>
</evidence>
<keyword evidence="2" id="KW-0732">Signal</keyword>
<sequence>MAQRTWKWVCAAVCLAAGGPAARAEWPKHTAKPKPLPGVPGYDYRPSDTRPAPTVTALSLEKVILTPAPLPGQPLRKGTQMYQLSQPRLQADHCFLSRAAVAFHETGEFQISFRADQNPLPGDDPRSPLRPGERLDTGLQTTQLKRNTFVVKVRGYAGAPIAPGRPNLVPGAPAVVEFPPMEFVVQRGEPASKLFSGYSAAVEKYFPLIDRIEVEFTYK</sequence>
<reference evidence="4" key="1">
    <citation type="journal article" date="2023" name="Mar. Drugs">
        <title>Gemmata algarum, a Novel Planctomycete Isolated from an Algal Mat, Displays Antimicrobial Activity.</title>
        <authorList>
            <person name="Kumar G."/>
            <person name="Kallscheuer N."/>
            <person name="Kashif M."/>
            <person name="Ahamad S."/>
            <person name="Jagadeeshwari U."/>
            <person name="Pannikurungottu S."/>
            <person name="Haufschild T."/>
            <person name="Kabuu M."/>
            <person name="Sasikala C."/>
            <person name="Jogler C."/>
            <person name="Ramana C."/>
        </authorList>
    </citation>
    <scope>NUCLEOTIDE SEQUENCE [LARGE SCALE GENOMIC DNA]</scope>
    <source>
        <strain evidence="4">JC673</strain>
    </source>
</reference>
<accession>A0ABU5EYM6</accession>
<comment type="caution">
    <text evidence="3">The sequence shown here is derived from an EMBL/GenBank/DDBJ whole genome shotgun (WGS) entry which is preliminary data.</text>
</comment>
<feature type="chain" id="PRO_5046668607" evidence="2">
    <location>
        <begin position="25"/>
        <end position="219"/>
    </location>
</feature>
<gene>
    <name evidence="3" type="ORF">R5W23_001582</name>
</gene>
<dbReference type="RefSeq" id="WP_320686939.1">
    <property type="nucleotide sequence ID" value="NZ_JAXBLV010000178.1"/>
</dbReference>
<feature type="region of interest" description="Disordered" evidence="1">
    <location>
        <begin position="114"/>
        <end position="135"/>
    </location>
</feature>
<dbReference type="Proteomes" id="UP001272242">
    <property type="component" value="Unassembled WGS sequence"/>
</dbReference>
<name>A0ABU5EYM6_9BACT</name>
<evidence type="ECO:0000313" key="4">
    <source>
        <dbReference type="Proteomes" id="UP001272242"/>
    </source>
</evidence>
<proteinExistence type="predicted"/>